<keyword evidence="3 6" id="KW-0732">Signal</keyword>
<dbReference type="Gene3D" id="3.40.720.10">
    <property type="entry name" value="Alkaline Phosphatase, subunit A"/>
    <property type="match status" value="2"/>
</dbReference>
<dbReference type="Proteomes" id="UP000490922">
    <property type="component" value="Unassembled WGS sequence"/>
</dbReference>
<evidence type="ECO:0000313" key="9">
    <source>
        <dbReference type="EMBL" id="KAB1156939.1"/>
    </source>
</evidence>
<name>A0A7J5AIU8_9FLAO</name>
<evidence type="ECO:0000259" key="7">
    <source>
        <dbReference type="Pfam" id="PF00884"/>
    </source>
</evidence>
<feature type="chain" id="PRO_5029794254" evidence="6">
    <location>
        <begin position="20"/>
        <end position="528"/>
    </location>
</feature>
<dbReference type="RefSeq" id="WP_151106933.1">
    <property type="nucleotide sequence ID" value="NZ_WAEM01000002.1"/>
</dbReference>
<keyword evidence="4 9" id="KW-0378">Hydrolase</keyword>
<dbReference type="Pfam" id="PF18962">
    <property type="entry name" value="Por_Secre_tail"/>
    <property type="match status" value="1"/>
</dbReference>
<proteinExistence type="inferred from homology"/>
<organism evidence="9 10">
    <name type="scientific">Flavobacterium luteum</name>
    <dbReference type="NCBI Taxonomy" id="2026654"/>
    <lineage>
        <taxon>Bacteria</taxon>
        <taxon>Pseudomonadati</taxon>
        <taxon>Bacteroidota</taxon>
        <taxon>Flavobacteriia</taxon>
        <taxon>Flavobacteriales</taxon>
        <taxon>Flavobacteriaceae</taxon>
        <taxon>Flavobacterium</taxon>
    </lineage>
</organism>
<dbReference type="NCBIfam" id="TIGR04183">
    <property type="entry name" value="Por_Secre_tail"/>
    <property type="match status" value="1"/>
</dbReference>
<feature type="domain" description="Secretion system C-terminal sorting" evidence="8">
    <location>
        <begin position="462"/>
        <end position="524"/>
    </location>
</feature>
<dbReference type="GO" id="GO:0016740">
    <property type="term" value="F:transferase activity"/>
    <property type="evidence" value="ECO:0007669"/>
    <property type="project" value="UniProtKB-KW"/>
</dbReference>
<dbReference type="AlphaFoldDB" id="A0A7J5AIU8"/>
<dbReference type="GO" id="GO:0046872">
    <property type="term" value="F:metal ion binding"/>
    <property type="evidence" value="ECO:0007669"/>
    <property type="project" value="UniProtKB-KW"/>
</dbReference>
<reference evidence="9 10" key="1">
    <citation type="submission" date="2019-09" db="EMBL/GenBank/DDBJ databases">
        <title>Flavobacterium sp. nov., isolated from glacier ice.</title>
        <authorList>
            <person name="Liu Q."/>
        </authorList>
    </citation>
    <scope>NUCLEOTIDE SEQUENCE [LARGE SCALE GENOMIC DNA]</scope>
    <source>
        <strain evidence="9 10">NBRC 112527</strain>
    </source>
</reference>
<sequence>MVKKAAIIVLLLATFANYAQRNVVLIIADDLGKDYCEMYPDHSPKVVKLTNIERLKDRGVVFSNAWSSPLCSPTRAGILTGRYSFRTGVGDVVDGTNTKLSLAATIIPKVLNLYAPNGISKALIGKWHLTSFGQSAYNDPTIMGFDHFEGSLTGGLGQTISDFFTWTKITNGVKSICTNYATTENVNNAISYINSQPSTKPFYLHLAFNAPHTPYHLPPSNLIAATTLLGTQTDVDANPVPYFQAMVEAMDTEIGRFFDYLISSGKWNNTDIIFMGDNGDDSKVAQVTPSKGSIYQGGVNIPFIISGPDVVNPNRTSDALVNTVDLFATILELFGDTNWQSQIPTTVVDSKSLLPILKNTASSIRSVAFSEVFKDPTISGDGKTIRNSDYKLLKFDNGTEKFFNLITDPTEKSNLLLGTLNTIQTSNYNSLCNQMTTLIGGSNYCNPIFLNNESFEANQNQVYPNPFQSTVHFKSYSGNEKYQLFSSSGQLIFDGARIEKQDFSALAKGVYFLQITDKSTTTVKLLKE</sequence>
<dbReference type="OrthoDB" id="9789742at2"/>
<accession>A0A7J5AIU8</accession>
<dbReference type="InterPro" id="IPR024607">
    <property type="entry name" value="Sulfatase_CS"/>
</dbReference>
<protein>
    <submittedName>
        <fullName evidence="9">Sulfatase-like hydrolase/transferase</fullName>
    </submittedName>
</protein>
<dbReference type="InterPro" id="IPR050738">
    <property type="entry name" value="Sulfatase"/>
</dbReference>
<keyword evidence="9" id="KW-0808">Transferase</keyword>
<evidence type="ECO:0000313" key="10">
    <source>
        <dbReference type="Proteomes" id="UP000490922"/>
    </source>
</evidence>
<dbReference type="Pfam" id="PF00884">
    <property type="entry name" value="Sulfatase"/>
    <property type="match status" value="1"/>
</dbReference>
<feature type="signal peptide" evidence="6">
    <location>
        <begin position="1"/>
        <end position="19"/>
    </location>
</feature>
<dbReference type="GO" id="GO:0004065">
    <property type="term" value="F:arylsulfatase activity"/>
    <property type="evidence" value="ECO:0007669"/>
    <property type="project" value="TreeGrafter"/>
</dbReference>
<dbReference type="InterPro" id="IPR017850">
    <property type="entry name" value="Alkaline_phosphatase_core_sf"/>
</dbReference>
<keyword evidence="10" id="KW-1185">Reference proteome</keyword>
<dbReference type="PANTHER" id="PTHR42693">
    <property type="entry name" value="ARYLSULFATASE FAMILY MEMBER"/>
    <property type="match status" value="1"/>
</dbReference>
<dbReference type="PANTHER" id="PTHR42693:SF33">
    <property type="entry name" value="ARYLSULFATASE"/>
    <property type="match status" value="1"/>
</dbReference>
<keyword evidence="2" id="KW-0479">Metal-binding</keyword>
<gene>
    <name evidence="9" type="ORF">F6464_06215</name>
</gene>
<comment type="caution">
    <text evidence="9">The sequence shown here is derived from an EMBL/GenBank/DDBJ whole genome shotgun (WGS) entry which is preliminary data.</text>
</comment>
<evidence type="ECO:0000256" key="1">
    <source>
        <dbReference type="ARBA" id="ARBA00008779"/>
    </source>
</evidence>
<dbReference type="SUPFAM" id="SSF53649">
    <property type="entry name" value="Alkaline phosphatase-like"/>
    <property type="match status" value="1"/>
</dbReference>
<keyword evidence="5" id="KW-0106">Calcium</keyword>
<evidence type="ECO:0000259" key="8">
    <source>
        <dbReference type="Pfam" id="PF18962"/>
    </source>
</evidence>
<dbReference type="InterPro" id="IPR026444">
    <property type="entry name" value="Secre_tail"/>
</dbReference>
<comment type="similarity">
    <text evidence="1">Belongs to the sulfatase family.</text>
</comment>
<dbReference type="InterPro" id="IPR000917">
    <property type="entry name" value="Sulfatase_N"/>
</dbReference>
<evidence type="ECO:0000256" key="5">
    <source>
        <dbReference type="ARBA" id="ARBA00022837"/>
    </source>
</evidence>
<dbReference type="EMBL" id="WAEM01000002">
    <property type="protein sequence ID" value="KAB1156939.1"/>
    <property type="molecule type" value="Genomic_DNA"/>
</dbReference>
<evidence type="ECO:0000256" key="3">
    <source>
        <dbReference type="ARBA" id="ARBA00022729"/>
    </source>
</evidence>
<evidence type="ECO:0000256" key="2">
    <source>
        <dbReference type="ARBA" id="ARBA00022723"/>
    </source>
</evidence>
<evidence type="ECO:0000256" key="4">
    <source>
        <dbReference type="ARBA" id="ARBA00022801"/>
    </source>
</evidence>
<dbReference type="PROSITE" id="PS00523">
    <property type="entry name" value="SULFATASE_1"/>
    <property type="match status" value="1"/>
</dbReference>
<evidence type="ECO:0000256" key="6">
    <source>
        <dbReference type="SAM" id="SignalP"/>
    </source>
</evidence>
<feature type="domain" description="Sulfatase N-terminal" evidence="7">
    <location>
        <begin position="21"/>
        <end position="335"/>
    </location>
</feature>